<reference evidence="2" key="1">
    <citation type="submission" date="2018-02" db="EMBL/GenBank/DDBJ databases">
        <title>Rhizophora mucronata_Transcriptome.</title>
        <authorList>
            <person name="Meera S.P."/>
            <person name="Sreeshan A."/>
            <person name="Augustine A."/>
        </authorList>
    </citation>
    <scope>NUCLEOTIDE SEQUENCE</scope>
    <source>
        <tissue evidence="2">Leaf</tissue>
    </source>
</reference>
<sequence length="70" mass="8037">METVLFLGVLLLRVIRIQDLALMVSSEVLESILHSQRAIMCHLQGVIIFGIILITWYEGLYLLLSFETFL</sequence>
<evidence type="ECO:0000313" key="2">
    <source>
        <dbReference type="EMBL" id="MBX19611.1"/>
    </source>
</evidence>
<evidence type="ECO:0000256" key="1">
    <source>
        <dbReference type="SAM" id="Phobius"/>
    </source>
</evidence>
<accession>A0A2P2LNR0</accession>
<dbReference type="EMBL" id="GGEC01039127">
    <property type="protein sequence ID" value="MBX19611.1"/>
    <property type="molecule type" value="Transcribed_RNA"/>
</dbReference>
<organism evidence="2">
    <name type="scientific">Rhizophora mucronata</name>
    <name type="common">Asiatic mangrove</name>
    <dbReference type="NCBI Taxonomy" id="61149"/>
    <lineage>
        <taxon>Eukaryota</taxon>
        <taxon>Viridiplantae</taxon>
        <taxon>Streptophyta</taxon>
        <taxon>Embryophyta</taxon>
        <taxon>Tracheophyta</taxon>
        <taxon>Spermatophyta</taxon>
        <taxon>Magnoliopsida</taxon>
        <taxon>eudicotyledons</taxon>
        <taxon>Gunneridae</taxon>
        <taxon>Pentapetalae</taxon>
        <taxon>rosids</taxon>
        <taxon>fabids</taxon>
        <taxon>Malpighiales</taxon>
        <taxon>Rhizophoraceae</taxon>
        <taxon>Rhizophora</taxon>
    </lineage>
</organism>
<dbReference type="AlphaFoldDB" id="A0A2P2LNR0"/>
<proteinExistence type="predicted"/>
<name>A0A2P2LNR0_RHIMU</name>
<keyword evidence="1" id="KW-0812">Transmembrane</keyword>
<keyword evidence="1" id="KW-0472">Membrane</keyword>
<keyword evidence="1" id="KW-1133">Transmembrane helix</keyword>
<protein>
    <submittedName>
        <fullName evidence="2">Uncharacterized protein MANES_06G172700</fullName>
    </submittedName>
</protein>
<feature type="transmembrane region" description="Helical" evidence="1">
    <location>
        <begin position="41"/>
        <end position="64"/>
    </location>
</feature>